<dbReference type="OrthoDB" id="7027126at2"/>
<reference evidence="2 4" key="2">
    <citation type="submission" date="2020-09" db="EMBL/GenBank/DDBJ databases">
        <title>Co-existence of a novel multidrug-resistance efflux pump with carbapenem resistance gene blaVIM-2 in one megaplasmid in Pseudomonas putida.</title>
        <authorList>
            <person name="Peng K."/>
            <person name="Li R."/>
        </authorList>
    </citation>
    <scope>NUCLEOTIDE SEQUENCE [LARGE SCALE GENOMIC DNA]</scope>
    <source>
        <strain evidence="2 4">ZXPA-20</strain>
        <plasmid evidence="2 4">pZXPA-20-602k</plasmid>
    </source>
</reference>
<name>A0A1X0ZGH1_PSEPU</name>
<evidence type="ECO:0000313" key="3">
    <source>
        <dbReference type="Proteomes" id="UP000193675"/>
    </source>
</evidence>
<gene>
    <name evidence="1" type="ORF">B7H17_14165</name>
    <name evidence="2" type="ORF">ID616_31530</name>
</gene>
<protein>
    <submittedName>
        <fullName evidence="1">Uncharacterized protein</fullName>
    </submittedName>
</protein>
<dbReference type="Proteomes" id="UP000516786">
    <property type="component" value="Plasmid pZXPA-20-602k"/>
</dbReference>
<dbReference type="EMBL" id="NBWC01000017">
    <property type="protein sequence ID" value="ORL63691.1"/>
    <property type="molecule type" value="Genomic_DNA"/>
</dbReference>
<evidence type="ECO:0000313" key="1">
    <source>
        <dbReference type="EMBL" id="ORL63691.1"/>
    </source>
</evidence>
<evidence type="ECO:0000313" key="2">
    <source>
        <dbReference type="EMBL" id="QOD01137.1"/>
    </source>
</evidence>
<evidence type="ECO:0000313" key="4">
    <source>
        <dbReference type="Proteomes" id="UP000516786"/>
    </source>
</evidence>
<proteinExistence type="predicted"/>
<dbReference type="Proteomes" id="UP000193675">
    <property type="component" value="Unassembled WGS sequence"/>
</dbReference>
<sequence>MKVDDLRTALAAATQIQLHALEESHWRYMTLIGSVNGVVATEVAAADRTAYPQYAKKPGVRTSFSEEDCIAFMMRITGLSSAMCAAWADPDFYSLHSAYA</sequence>
<organism evidence="1 3">
    <name type="scientific">Pseudomonas putida</name>
    <name type="common">Arthrobacter siderocapsulatus</name>
    <dbReference type="NCBI Taxonomy" id="303"/>
    <lineage>
        <taxon>Bacteria</taxon>
        <taxon>Pseudomonadati</taxon>
        <taxon>Pseudomonadota</taxon>
        <taxon>Gammaproteobacteria</taxon>
        <taxon>Pseudomonadales</taxon>
        <taxon>Pseudomonadaceae</taxon>
        <taxon>Pseudomonas</taxon>
    </lineage>
</organism>
<dbReference type="AlphaFoldDB" id="A0A1X0ZGH1"/>
<geneLocation type="plasmid" evidence="2 4">
    <name>pZXPA-20-602k</name>
</geneLocation>
<keyword evidence="2" id="KW-0614">Plasmid</keyword>
<reference evidence="1 3" key="1">
    <citation type="submission" date="2017-04" db="EMBL/GenBank/DDBJ databases">
        <title>Presence of VIM-2 positive Pseudomonas species in chickens and their surrounding environment.</title>
        <authorList>
            <person name="Zhang R."/>
        </authorList>
    </citation>
    <scope>NUCLEOTIDE SEQUENCE [LARGE SCALE GENOMIC DNA]</scope>
    <source>
        <strain evidence="1 3">DZ-C18</strain>
    </source>
</reference>
<dbReference type="RefSeq" id="WP_084851896.1">
    <property type="nucleotide sequence ID" value="NZ_CP061724.1"/>
</dbReference>
<accession>A0A1X0ZGH1</accession>
<dbReference type="EMBL" id="CP061724">
    <property type="protein sequence ID" value="QOD01137.1"/>
    <property type="molecule type" value="Genomic_DNA"/>
</dbReference>